<dbReference type="SMART" id="SM00530">
    <property type="entry name" value="HTH_XRE"/>
    <property type="match status" value="1"/>
</dbReference>
<dbReference type="SUPFAM" id="SSF47413">
    <property type="entry name" value="lambda repressor-like DNA-binding domains"/>
    <property type="match status" value="1"/>
</dbReference>
<name>A0ABW2KCP1_9ACTN</name>
<evidence type="ECO:0000256" key="1">
    <source>
        <dbReference type="SAM" id="MobiDB-lite"/>
    </source>
</evidence>
<feature type="region of interest" description="Disordered" evidence="1">
    <location>
        <begin position="285"/>
        <end position="323"/>
    </location>
</feature>
<dbReference type="InterPro" id="IPR010982">
    <property type="entry name" value="Lambda_DNA-bd_dom_sf"/>
</dbReference>
<sequence length="323" mass="35832">MPGPDHRPTTARRKEPARGKELGRFLRSHRERIPPSAVGLPETPRRRTPGLRREEVATLAGVGLAWYSWLEQGRVNASKQVLDAIARALRLDGASYRYMLTLAGLQPPPADEERHDSLARRLDPLLGQWTNGPAVLLDRRFDFSAWNLAYASVWGDPAELPESRRNLMWYLAADPGARRLVVDWRAYAVAVLHQFRAQTGPIGDDKRVQEVYGLLREDAPDLADWWNCQGVADLTVAELAVRPAGDPVRLTYAALRPVDDPDSLLILQSPADPESQRRLARHMMAGGRPRDLGRGRGERPTGQPVSDGHRTNADLPGISAPGS</sequence>
<dbReference type="Proteomes" id="UP001596540">
    <property type="component" value="Unassembled WGS sequence"/>
</dbReference>
<dbReference type="InterPro" id="IPR041413">
    <property type="entry name" value="MLTR_LBD"/>
</dbReference>
<dbReference type="EMBL" id="JBHTBH010000002">
    <property type="protein sequence ID" value="MFC7327006.1"/>
    <property type="molecule type" value="Genomic_DNA"/>
</dbReference>
<reference evidence="4" key="1">
    <citation type="journal article" date="2019" name="Int. J. Syst. Evol. Microbiol.">
        <title>The Global Catalogue of Microorganisms (GCM) 10K type strain sequencing project: providing services to taxonomists for standard genome sequencing and annotation.</title>
        <authorList>
            <consortium name="The Broad Institute Genomics Platform"/>
            <consortium name="The Broad Institute Genome Sequencing Center for Infectious Disease"/>
            <person name="Wu L."/>
            <person name="Ma J."/>
        </authorList>
    </citation>
    <scope>NUCLEOTIDE SEQUENCE [LARGE SCALE GENOMIC DNA]</scope>
    <source>
        <strain evidence="4">CGMCC 4.7382</strain>
    </source>
</reference>
<evidence type="ECO:0000259" key="2">
    <source>
        <dbReference type="SMART" id="SM00530"/>
    </source>
</evidence>
<evidence type="ECO:0000313" key="3">
    <source>
        <dbReference type="EMBL" id="MFC7327006.1"/>
    </source>
</evidence>
<feature type="compositionally biased region" description="Basic and acidic residues" evidence="1">
    <location>
        <begin position="288"/>
        <end position="299"/>
    </location>
</feature>
<dbReference type="PANTHER" id="PTHR35010">
    <property type="entry name" value="BLL4672 PROTEIN-RELATED"/>
    <property type="match status" value="1"/>
</dbReference>
<dbReference type="Pfam" id="PF17765">
    <property type="entry name" value="MLTR_LBD"/>
    <property type="match status" value="1"/>
</dbReference>
<dbReference type="RefSeq" id="WP_379869119.1">
    <property type="nucleotide sequence ID" value="NZ_JBHTBH010000002.1"/>
</dbReference>
<comment type="caution">
    <text evidence="3">The sequence shown here is derived from an EMBL/GenBank/DDBJ whole genome shotgun (WGS) entry which is preliminary data.</text>
</comment>
<proteinExistence type="predicted"/>
<feature type="compositionally biased region" description="Basic and acidic residues" evidence="1">
    <location>
        <begin position="1"/>
        <end position="24"/>
    </location>
</feature>
<accession>A0ABW2KCP1</accession>
<dbReference type="Gene3D" id="3.30.450.180">
    <property type="match status" value="1"/>
</dbReference>
<keyword evidence="4" id="KW-1185">Reference proteome</keyword>
<dbReference type="InterPro" id="IPR001387">
    <property type="entry name" value="Cro/C1-type_HTH"/>
</dbReference>
<dbReference type="Gene3D" id="1.10.260.40">
    <property type="entry name" value="lambda repressor-like DNA-binding domains"/>
    <property type="match status" value="1"/>
</dbReference>
<dbReference type="CDD" id="cd00093">
    <property type="entry name" value="HTH_XRE"/>
    <property type="match status" value="1"/>
</dbReference>
<dbReference type="Pfam" id="PF13560">
    <property type="entry name" value="HTH_31"/>
    <property type="match status" value="1"/>
</dbReference>
<feature type="domain" description="HTH cro/C1-type" evidence="2">
    <location>
        <begin position="25"/>
        <end position="96"/>
    </location>
</feature>
<feature type="region of interest" description="Disordered" evidence="1">
    <location>
        <begin position="1"/>
        <end position="51"/>
    </location>
</feature>
<protein>
    <submittedName>
        <fullName evidence="3">Helix-turn-helix domain-containing protein</fullName>
    </submittedName>
</protein>
<organism evidence="3 4">
    <name type="scientific">Marinactinospora rubrisoli</name>
    <dbReference type="NCBI Taxonomy" id="2715399"/>
    <lineage>
        <taxon>Bacteria</taxon>
        <taxon>Bacillati</taxon>
        <taxon>Actinomycetota</taxon>
        <taxon>Actinomycetes</taxon>
        <taxon>Streptosporangiales</taxon>
        <taxon>Nocardiopsidaceae</taxon>
        <taxon>Marinactinospora</taxon>
    </lineage>
</organism>
<evidence type="ECO:0000313" key="4">
    <source>
        <dbReference type="Proteomes" id="UP001596540"/>
    </source>
</evidence>
<gene>
    <name evidence="3" type="ORF">ACFQRF_04560</name>
</gene>